<keyword evidence="15" id="KW-1133">Transmembrane helix</keyword>
<evidence type="ECO:0000256" key="15">
    <source>
        <dbReference type="SAM" id="Phobius"/>
    </source>
</evidence>
<dbReference type="PANTHER" id="PTHR32282:SF33">
    <property type="entry name" value="PEPTIDOGLYCAN GLYCOSYLTRANSFERASE"/>
    <property type="match status" value="1"/>
</dbReference>
<dbReference type="InterPro" id="IPR050396">
    <property type="entry name" value="Glycosyltr_51/Transpeptidase"/>
</dbReference>
<evidence type="ECO:0000256" key="9">
    <source>
        <dbReference type="ARBA" id="ARBA00022960"/>
    </source>
</evidence>
<name>A0A840VK37_9PROT</name>
<dbReference type="EMBL" id="JACHFJ010000007">
    <property type="protein sequence ID" value="MBB5373535.1"/>
    <property type="molecule type" value="Genomic_DNA"/>
</dbReference>
<proteinExistence type="inferred from homology"/>
<dbReference type="GO" id="GO:0006508">
    <property type="term" value="P:proteolysis"/>
    <property type="evidence" value="ECO:0007669"/>
    <property type="project" value="UniProtKB-KW"/>
</dbReference>
<dbReference type="InterPro" id="IPR023346">
    <property type="entry name" value="Lysozyme-like_dom_sf"/>
</dbReference>
<keyword evidence="19" id="KW-1185">Reference proteome</keyword>
<keyword evidence="7 18" id="KW-0808">Transferase</keyword>
<keyword evidence="11" id="KW-0511">Multifunctional enzyme</keyword>
<dbReference type="GO" id="GO:0071555">
    <property type="term" value="P:cell wall organization"/>
    <property type="evidence" value="ECO:0007669"/>
    <property type="project" value="UniProtKB-KW"/>
</dbReference>
<evidence type="ECO:0000256" key="2">
    <source>
        <dbReference type="ARBA" id="ARBA00007090"/>
    </source>
</evidence>
<dbReference type="Pfam" id="PF00912">
    <property type="entry name" value="Transgly"/>
    <property type="match status" value="1"/>
</dbReference>
<evidence type="ECO:0000256" key="10">
    <source>
        <dbReference type="ARBA" id="ARBA00022984"/>
    </source>
</evidence>
<evidence type="ECO:0000256" key="6">
    <source>
        <dbReference type="ARBA" id="ARBA00022676"/>
    </source>
</evidence>
<evidence type="ECO:0000313" key="18">
    <source>
        <dbReference type="EMBL" id="MBB5373535.1"/>
    </source>
</evidence>
<dbReference type="Gene3D" id="3.40.710.10">
    <property type="entry name" value="DD-peptidase/beta-lactamase superfamily"/>
    <property type="match status" value="1"/>
</dbReference>
<dbReference type="GO" id="GO:0008658">
    <property type="term" value="F:penicillin binding"/>
    <property type="evidence" value="ECO:0007669"/>
    <property type="project" value="InterPro"/>
</dbReference>
<reference evidence="18 19" key="1">
    <citation type="submission" date="2020-08" db="EMBL/GenBank/DDBJ databases">
        <title>Genomic Encyclopedia of Type Strains, Phase IV (KMG-IV): sequencing the most valuable type-strain genomes for metagenomic binning, comparative biology and taxonomic classification.</title>
        <authorList>
            <person name="Goeker M."/>
        </authorList>
    </citation>
    <scope>NUCLEOTIDE SEQUENCE [LARGE SCALE GENOMIC DNA]</scope>
    <source>
        <strain evidence="18 19">DSM 27026</strain>
    </source>
</reference>
<evidence type="ECO:0000256" key="12">
    <source>
        <dbReference type="ARBA" id="ARBA00023316"/>
    </source>
</evidence>
<dbReference type="GO" id="GO:0008955">
    <property type="term" value="F:peptidoglycan glycosyltransferase activity"/>
    <property type="evidence" value="ECO:0007669"/>
    <property type="project" value="UniProtKB-EC"/>
</dbReference>
<accession>A0A840VK37</accession>
<dbReference type="SUPFAM" id="SSF53955">
    <property type="entry name" value="Lysozyme-like"/>
    <property type="match status" value="1"/>
</dbReference>
<gene>
    <name evidence="18" type="ORF">HNP71_001795</name>
</gene>
<dbReference type="Gene3D" id="1.10.3810.10">
    <property type="entry name" value="Biosynthetic peptidoglycan transglycosylase-like"/>
    <property type="match status" value="1"/>
</dbReference>
<evidence type="ECO:0000256" key="3">
    <source>
        <dbReference type="ARBA" id="ARBA00007739"/>
    </source>
</evidence>
<dbReference type="SUPFAM" id="SSF56601">
    <property type="entry name" value="beta-lactamase/transpeptidase-like"/>
    <property type="match status" value="1"/>
</dbReference>
<comment type="pathway">
    <text evidence="1">Cell wall biogenesis; peptidoglycan biosynthesis.</text>
</comment>
<dbReference type="InterPro" id="IPR012338">
    <property type="entry name" value="Beta-lactam/transpept-like"/>
</dbReference>
<sequence length="599" mass="63441">MPRAKQQPPAPRPKPKTRQLVRNLRRGWVVTRLLVIGAIWGGLVLFLAGLWFTWDMPNPASAVTTPRRPAILLLAPSGQLAARFGDASGQVVLPSALPPYVPAAFIAIEDKRYYEHGAFDTQGLARAVVTDLIHRRVMQGGSSITQQVAKTLFLGNERTFRRKVQEAVLALWLTRHYTPDEILGIYLNRVYLGEGAYGVDAAARLYFGVPATQLSIAQAAILAGLPKAPSSLNPLANPEAAANRATQVLDDMVGTQAISPEQENAAEAQLADAAQPVSRTSWFALWVMQQESAQIPEGEDITFSTTLNPALQNAAETALDTAIATQGPALHISQGAVVVLEAKTGAVRALIGGVGNREGYNRATLARRQTGSAIKPIVWLAGLRAGMSPSDTVLDGPLYLHGYHPHDYEAGYHGEVSMTQALADSMNTAAIRILLRAGGARRVIALARELGLNDNFPDDATMALGTGGVGVLQMAGAYATFFNGGERVTPYAVTAINHAPAPHPAPVPVVDSGQAQAVGQMMRAVVTSGTGKGAFIPNIYTAGKTGTTQDYRDAWFIGYAGGDIIAVWLGNDDNSPTNKVLGGTLPAEIFKTIASGLGG</sequence>
<evidence type="ECO:0000259" key="17">
    <source>
        <dbReference type="Pfam" id="PF00912"/>
    </source>
</evidence>
<keyword evidence="15" id="KW-0812">Transmembrane</keyword>
<keyword evidence="12" id="KW-0961">Cell wall biogenesis/degradation</keyword>
<dbReference type="UniPathway" id="UPA00219"/>
<evidence type="ECO:0000259" key="16">
    <source>
        <dbReference type="Pfam" id="PF00905"/>
    </source>
</evidence>
<evidence type="ECO:0000256" key="11">
    <source>
        <dbReference type="ARBA" id="ARBA00023268"/>
    </source>
</evidence>
<evidence type="ECO:0000256" key="8">
    <source>
        <dbReference type="ARBA" id="ARBA00022801"/>
    </source>
</evidence>
<dbReference type="GO" id="GO:0009002">
    <property type="term" value="F:serine-type D-Ala-D-Ala carboxypeptidase activity"/>
    <property type="evidence" value="ECO:0007669"/>
    <property type="project" value="UniProtKB-EC"/>
</dbReference>
<comment type="similarity">
    <text evidence="2">In the C-terminal section; belongs to the transpeptidase family.</text>
</comment>
<dbReference type="GO" id="GO:0008360">
    <property type="term" value="P:regulation of cell shape"/>
    <property type="evidence" value="ECO:0007669"/>
    <property type="project" value="UniProtKB-KW"/>
</dbReference>
<dbReference type="InterPro" id="IPR001460">
    <property type="entry name" value="PCN-bd_Tpept"/>
</dbReference>
<dbReference type="InterPro" id="IPR036950">
    <property type="entry name" value="PBP_transglycosylase"/>
</dbReference>
<dbReference type="Pfam" id="PF00905">
    <property type="entry name" value="Transpeptidase"/>
    <property type="match status" value="1"/>
</dbReference>
<protein>
    <submittedName>
        <fullName evidence="18">Penicillin-binding protein 1A</fullName>
        <ecNumber evidence="18">2.4.1.-</ecNumber>
        <ecNumber evidence="18">3.4.-.-</ecNumber>
    </submittedName>
</protein>
<dbReference type="Proteomes" id="UP000553706">
    <property type="component" value="Unassembled WGS sequence"/>
</dbReference>
<keyword evidence="4" id="KW-0121">Carboxypeptidase</keyword>
<keyword evidence="15" id="KW-0472">Membrane</keyword>
<dbReference type="PANTHER" id="PTHR32282">
    <property type="entry name" value="BINDING PROTEIN TRANSPEPTIDASE, PUTATIVE-RELATED"/>
    <property type="match status" value="1"/>
</dbReference>
<evidence type="ECO:0000256" key="1">
    <source>
        <dbReference type="ARBA" id="ARBA00004752"/>
    </source>
</evidence>
<keyword evidence="5" id="KW-0645">Protease</keyword>
<keyword evidence="6 18" id="KW-0328">Glycosyltransferase</keyword>
<dbReference type="RefSeq" id="WP_183266539.1">
    <property type="nucleotide sequence ID" value="NZ_JACHFJ010000007.1"/>
</dbReference>
<feature type="transmembrane region" description="Helical" evidence="15">
    <location>
        <begin position="33"/>
        <end position="54"/>
    </location>
</feature>
<evidence type="ECO:0000256" key="13">
    <source>
        <dbReference type="ARBA" id="ARBA00034000"/>
    </source>
</evidence>
<comment type="catalytic activity">
    <reaction evidence="14">
        <text>[GlcNAc-(1-&gt;4)-Mur2Ac(oyl-L-Ala-gamma-D-Glu-L-Lys-D-Ala-D-Ala)](n)-di-trans,octa-cis-undecaprenyl diphosphate + beta-D-GlcNAc-(1-&gt;4)-Mur2Ac(oyl-L-Ala-gamma-D-Glu-L-Lys-D-Ala-D-Ala)-di-trans,octa-cis-undecaprenyl diphosphate = [GlcNAc-(1-&gt;4)-Mur2Ac(oyl-L-Ala-gamma-D-Glu-L-Lys-D-Ala-D-Ala)](n+1)-di-trans,octa-cis-undecaprenyl diphosphate + di-trans,octa-cis-undecaprenyl diphosphate + H(+)</text>
        <dbReference type="Rhea" id="RHEA:23708"/>
        <dbReference type="Rhea" id="RHEA-COMP:9602"/>
        <dbReference type="Rhea" id="RHEA-COMP:9603"/>
        <dbReference type="ChEBI" id="CHEBI:15378"/>
        <dbReference type="ChEBI" id="CHEBI:58405"/>
        <dbReference type="ChEBI" id="CHEBI:60033"/>
        <dbReference type="ChEBI" id="CHEBI:78435"/>
        <dbReference type="EC" id="2.4.99.28"/>
    </reaction>
</comment>
<evidence type="ECO:0000256" key="7">
    <source>
        <dbReference type="ARBA" id="ARBA00022679"/>
    </source>
</evidence>
<dbReference type="GO" id="GO:0030288">
    <property type="term" value="C:outer membrane-bounded periplasmic space"/>
    <property type="evidence" value="ECO:0007669"/>
    <property type="project" value="TreeGrafter"/>
</dbReference>
<dbReference type="FunFam" id="1.10.3810.10:FF:000001">
    <property type="entry name" value="Penicillin-binding protein 1A"/>
    <property type="match status" value="1"/>
</dbReference>
<feature type="domain" description="Penicillin-binding protein transpeptidase" evidence="16">
    <location>
        <begin position="335"/>
        <end position="593"/>
    </location>
</feature>
<comment type="caution">
    <text evidence="18">The sequence shown here is derived from an EMBL/GenBank/DDBJ whole genome shotgun (WGS) entry which is preliminary data.</text>
</comment>
<evidence type="ECO:0000256" key="5">
    <source>
        <dbReference type="ARBA" id="ARBA00022670"/>
    </source>
</evidence>
<keyword evidence="9" id="KW-0133">Cell shape</keyword>
<comment type="catalytic activity">
    <reaction evidence="13">
        <text>Preferential cleavage: (Ac)2-L-Lys-D-Ala-|-D-Ala. Also transpeptidation of peptidyl-alanyl moieties that are N-acyl substituents of D-alanine.</text>
        <dbReference type="EC" id="3.4.16.4"/>
    </reaction>
</comment>
<dbReference type="GO" id="GO:0009252">
    <property type="term" value="P:peptidoglycan biosynthetic process"/>
    <property type="evidence" value="ECO:0007669"/>
    <property type="project" value="UniProtKB-UniPathway"/>
</dbReference>
<evidence type="ECO:0000313" key="19">
    <source>
        <dbReference type="Proteomes" id="UP000553706"/>
    </source>
</evidence>
<evidence type="ECO:0000256" key="4">
    <source>
        <dbReference type="ARBA" id="ARBA00022645"/>
    </source>
</evidence>
<dbReference type="EC" id="3.4.-.-" evidence="18"/>
<dbReference type="EC" id="2.4.1.-" evidence="18"/>
<comment type="similarity">
    <text evidence="3">In the N-terminal section; belongs to the glycosyltransferase 51 family.</text>
</comment>
<keyword evidence="8 18" id="KW-0378">Hydrolase</keyword>
<feature type="domain" description="Glycosyl transferase family 51" evidence="17">
    <location>
        <begin position="80"/>
        <end position="252"/>
    </location>
</feature>
<organism evidence="18 19">
    <name type="scientific">Acidocella aromatica</name>
    <dbReference type="NCBI Taxonomy" id="1303579"/>
    <lineage>
        <taxon>Bacteria</taxon>
        <taxon>Pseudomonadati</taxon>
        <taxon>Pseudomonadota</taxon>
        <taxon>Alphaproteobacteria</taxon>
        <taxon>Acetobacterales</taxon>
        <taxon>Acidocellaceae</taxon>
        <taxon>Acidocella</taxon>
    </lineage>
</organism>
<dbReference type="AlphaFoldDB" id="A0A840VK37"/>
<dbReference type="InterPro" id="IPR001264">
    <property type="entry name" value="Glyco_trans_51"/>
</dbReference>
<evidence type="ECO:0000256" key="14">
    <source>
        <dbReference type="ARBA" id="ARBA00049902"/>
    </source>
</evidence>
<keyword evidence="10" id="KW-0573">Peptidoglycan synthesis</keyword>